<dbReference type="PATRIC" id="fig|1208919.3.peg.140"/>
<dbReference type="PROSITE" id="PS00793">
    <property type="entry name" value="DHPS_2"/>
    <property type="match status" value="1"/>
</dbReference>
<sequence>MIHKTLQCGRFNLDWSSPVIMGILNLTPDSFSDGGSYTSISTALHQAERMINEGVDVIDIGAESTRPSSIFVPADEELKRLLPVVEVLMDYNIPISIDTYKPEVMQVMLDMGVDLINDVHGFMNPCSMEIVSSYNCALCVMHMKEHIGNTTHPDLIDSKSIVVDVCDFFDNQVNRLVNNNINSDRLILDPGFGFGKSVKQNYFLINKLADIRYKNLPILVGLSRKSMIGNITGNNTSNRLIGSIAAMLSAVTNGANFVRVHDVASTVEALKIWAAVNQDF</sequence>
<dbReference type="GO" id="GO:0046872">
    <property type="term" value="F:metal ion binding"/>
    <property type="evidence" value="ECO:0007669"/>
    <property type="project" value="UniProtKB-KW"/>
</dbReference>
<dbReference type="Pfam" id="PF00809">
    <property type="entry name" value="Pterin_bind"/>
    <property type="match status" value="1"/>
</dbReference>
<dbReference type="SUPFAM" id="SSF51717">
    <property type="entry name" value="Dihydropteroate synthetase-like"/>
    <property type="match status" value="1"/>
</dbReference>
<dbReference type="PROSITE" id="PS50972">
    <property type="entry name" value="PTERIN_BINDING"/>
    <property type="match status" value="1"/>
</dbReference>
<comment type="function">
    <text evidence="9">Catalyzes the condensation of para-aminobenzoate (pABA) with 6-hydroxymethyl-7,8-dihydropterin diphosphate (DHPt-PP) to form 7,8-dihydropteroate (H2Pte), the immediate precursor of folate derivatives.</text>
</comment>
<evidence type="ECO:0000256" key="3">
    <source>
        <dbReference type="ARBA" id="ARBA00004763"/>
    </source>
</evidence>
<keyword evidence="5 9" id="KW-0808">Transferase</keyword>
<comment type="catalytic activity">
    <reaction evidence="1">
        <text>(7,8-dihydropterin-6-yl)methyl diphosphate + 4-aminobenzoate = 7,8-dihydropteroate + diphosphate</text>
        <dbReference type="Rhea" id="RHEA:19949"/>
        <dbReference type="ChEBI" id="CHEBI:17836"/>
        <dbReference type="ChEBI" id="CHEBI:17839"/>
        <dbReference type="ChEBI" id="CHEBI:33019"/>
        <dbReference type="ChEBI" id="CHEBI:72950"/>
        <dbReference type="EC" id="2.5.1.15"/>
    </reaction>
</comment>
<evidence type="ECO:0000256" key="7">
    <source>
        <dbReference type="ARBA" id="ARBA00022842"/>
    </source>
</evidence>
<keyword evidence="8 9" id="KW-0289">Folate biosynthesis</keyword>
<reference evidence="11 12" key="1">
    <citation type="journal article" date="2013" name="Genome Biol. Evol.">
        <title>Genome evolution and phylogenomic analysis of candidatus kinetoplastibacterium, the betaproteobacterial endosymbionts of strigomonas and angomonas.</title>
        <authorList>
            <person name="Alves J.M."/>
            <person name="Serrano M.G."/>
            <person name="Maia da Silva F."/>
            <person name="Voegtly L.J."/>
            <person name="Matveyev A.V."/>
            <person name="Teixeira M.M."/>
            <person name="Camargo E.P."/>
            <person name="Buck G.A."/>
        </authorList>
    </citation>
    <scope>NUCLEOTIDE SEQUENCE [LARGE SCALE GENOMIC DNA]</scope>
    <source>
        <strain evidence="11 12">TCC079E</strain>
    </source>
</reference>
<dbReference type="eggNOG" id="COG0294">
    <property type="taxonomic scope" value="Bacteria"/>
</dbReference>
<dbReference type="GO" id="GO:0005829">
    <property type="term" value="C:cytosol"/>
    <property type="evidence" value="ECO:0007669"/>
    <property type="project" value="TreeGrafter"/>
</dbReference>
<evidence type="ECO:0000259" key="10">
    <source>
        <dbReference type="PROSITE" id="PS50972"/>
    </source>
</evidence>
<evidence type="ECO:0000256" key="2">
    <source>
        <dbReference type="ARBA" id="ARBA00001946"/>
    </source>
</evidence>
<evidence type="ECO:0000313" key="12">
    <source>
        <dbReference type="Proteomes" id="UP000011547"/>
    </source>
</evidence>
<dbReference type="EMBL" id="CP003803">
    <property type="protein sequence ID" value="AGF46703.1"/>
    <property type="molecule type" value="Genomic_DNA"/>
</dbReference>
<evidence type="ECO:0000313" key="11">
    <source>
        <dbReference type="EMBL" id="AGF46703.1"/>
    </source>
</evidence>
<evidence type="ECO:0000256" key="5">
    <source>
        <dbReference type="ARBA" id="ARBA00022679"/>
    </source>
</evidence>
<dbReference type="KEGG" id="kde:CDSE_0373"/>
<dbReference type="AlphaFoldDB" id="M1L1S3"/>
<gene>
    <name evidence="11" type="ORF">CDSE_0373</name>
</gene>
<dbReference type="EC" id="2.5.1.15" evidence="4 9"/>
<dbReference type="GO" id="GO:0046654">
    <property type="term" value="P:tetrahydrofolate biosynthetic process"/>
    <property type="evidence" value="ECO:0007669"/>
    <property type="project" value="UniProtKB-UniPathway"/>
</dbReference>
<evidence type="ECO:0000256" key="4">
    <source>
        <dbReference type="ARBA" id="ARBA00012458"/>
    </source>
</evidence>
<feature type="domain" description="Pterin-binding" evidence="10">
    <location>
        <begin position="18"/>
        <end position="271"/>
    </location>
</feature>
<keyword evidence="7 9" id="KW-0460">Magnesium</keyword>
<evidence type="ECO:0000256" key="6">
    <source>
        <dbReference type="ARBA" id="ARBA00022723"/>
    </source>
</evidence>
<evidence type="ECO:0000256" key="8">
    <source>
        <dbReference type="ARBA" id="ARBA00022909"/>
    </source>
</evidence>
<evidence type="ECO:0000256" key="1">
    <source>
        <dbReference type="ARBA" id="ARBA00000012"/>
    </source>
</evidence>
<dbReference type="PANTHER" id="PTHR20941:SF1">
    <property type="entry name" value="FOLIC ACID SYNTHESIS PROTEIN FOL1"/>
    <property type="match status" value="1"/>
</dbReference>
<protein>
    <recommendedName>
        <fullName evidence="4 9">Dihydropteroate synthase</fullName>
        <shortName evidence="9">DHPS</shortName>
        <ecNumber evidence="4 9">2.5.1.15</ecNumber>
    </recommendedName>
    <alternativeName>
        <fullName evidence="9">Dihydropteroate pyrophosphorylase</fullName>
    </alternativeName>
</protein>
<proteinExistence type="inferred from homology"/>
<comment type="pathway">
    <text evidence="3 9">Cofactor biosynthesis; tetrahydrofolate biosynthesis; 7,8-dihydrofolate from 2-amino-4-hydroxy-6-hydroxymethyl-7,8-dihydropteridine diphosphate and 4-aminobenzoate: step 1/2.</text>
</comment>
<comment type="cofactor">
    <cofactor evidence="2 9">
        <name>Mg(2+)</name>
        <dbReference type="ChEBI" id="CHEBI:18420"/>
    </cofactor>
</comment>
<dbReference type="HOGENOM" id="CLU_008023_0_3_4"/>
<dbReference type="STRING" id="1208919.CDSE_0373"/>
<dbReference type="InterPro" id="IPR011005">
    <property type="entry name" value="Dihydropteroate_synth-like_sf"/>
</dbReference>
<dbReference type="UniPathway" id="UPA00077">
    <property type="reaction ID" value="UER00156"/>
</dbReference>
<name>M1L1S3_9PROT</name>
<dbReference type="RefSeq" id="WP_015396114.1">
    <property type="nucleotide sequence ID" value="NC_020294.1"/>
</dbReference>
<dbReference type="OrthoDB" id="9811744at2"/>
<organism evidence="11 12">
    <name type="scientific">Candidatus Kinetoplastidibacterium desouzai TCC079E</name>
    <dbReference type="NCBI Taxonomy" id="1208919"/>
    <lineage>
        <taxon>Bacteria</taxon>
        <taxon>Pseudomonadati</taxon>
        <taxon>Pseudomonadota</taxon>
        <taxon>Betaproteobacteria</taxon>
        <taxon>Candidatus Kinetoplastidibacterium</taxon>
    </lineage>
</organism>
<dbReference type="GO" id="GO:0046656">
    <property type="term" value="P:folic acid biosynthetic process"/>
    <property type="evidence" value="ECO:0007669"/>
    <property type="project" value="UniProtKB-KW"/>
</dbReference>
<dbReference type="InterPro" id="IPR006390">
    <property type="entry name" value="DHP_synth_dom"/>
</dbReference>
<dbReference type="InterPro" id="IPR045031">
    <property type="entry name" value="DHP_synth-like"/>
</dbReference>
<dbReference type="PANTHER" id="PTHR20941">
    <property type="entry name" value="FOLATE SYNTHESIS PROTEINS"/>
    <property type="match status" value="1"/>
</dbReference>
<keyword evidence="12" id="KW-1185">Reference proteome</keyword>
<dbReference type="PROSITE" id="PS00792">
    <property type="entry name" value="DHPS_1"/>
    <property type="match status" value="1"/>
</dbReference>
<dbReference type="NCBIfam" id="TIGR01496">
    <property type="entry name" value="DHPS"/>
    <property type="match status" value="1"/>
</dbReference>
<dbReference type="InterPro" id="IPR000489">
    <property type="entry name" value="Pterin-binding_dom"/>
</dbReference>
<keyword evidence="6 9" id="KW-0479">Metal-binding</keyword>
<dbReference type="GO" id="GO:0004156">
    <property type="term" value="F:dihydropteroate synthase activity"/>
    <property type="evidence" value="ECO:0007669"/>
    <property type="project" value="UniProtKB-EC"/>
</dbReference>
<dbReference type="CDD" id="cd00739">
    <property type="entry name" value="DHPS"/>
    <property type="match status" value="1"/>
</dbReference>
<evidence type="ECO:0000256" key="9">
    <source>
        <dbReference type="RuleBase" id="RU361205"/>
    </source>
</evidence>
<dbReference type="Gene3D" id="3.20.20.20">
    <property type="entry name" value="Dihydropteroate synthase-like"/>
    <property type="match status" value="1"/>
</dbReference>
<comment type="similarity">
    <text evidence="9">Belongs to the DHPS family.</text>
</comment>
<dbReference type="Proteomes" id="UP000011547">
    <property type="component" value="Chromosome"/>
</dbReference>
<accession>M1L1S3</accession>